<evidence type="ECO:0000313" key="2">
    <source>
        <dbReference type="Proteomes" id="UP000824890"/>
    </source>
</evidence>
<accession>A0ABQ7YVU8</accession>
<dbReference type="Gene3D" id="2.40.50.140">
    <property type="entry name" value="Nucleic acid-binding proteins"/>
    <property type="match status" value="1"/>
</dbReference>
<comment type="caution">
    <text evidence="1">The sequence shown here is derived from an EMBL/GenBank/DDBJ whole genome shotgun (WGS) entry which is preliminary data.</text>
</comment>
<dbReference type="Proteomes" id="UP000824890">
    <property type="component" value="Unassembled WGS sequence"/>
</dbReference>
<keyword evidence="2" id="KW-1185">Reference proteome</keyword>
<sequence>MRRLLHFWEVRNVKKGEELIMGVNMVLVDDNSEHLLSRRELLREGELYELSGFEVTRSNQNFTLLEAPVCIRFIEQTTMDSNANVPVP</sequence>
<evidence type="ECO:0000313" key="1">
    <source>
        <dbReference type="EMBL" id="KAH0872021.1"/>
    </source>
</evidence>
<proteinExistence type="predicted"/>
<name>A0ABQ7YVU8_BRANA</name>
<dbReference type="EMBL" id="JAGKQM010000016">
    <property type="protein sequence ID" value="KAH0872021.1"/>
    <property type="molecule type" value="Genomic_DNA"/>
</dbReference>
<dbReference type="InterPro" id="IPR012340">
    <property type="entry name" value="NA-bd_OB-fold"/>
</dbReference>
<reference evidence="1 2" key="1">
    <citation type="submission" date="2021-05" db="EMBL/GenBank/DDBJ databases">
        <title>Genome Assembly of Synthetic Allotetraploid Brassica napus Reveals Homoeologous Exchanges between Subgenomes.</title>
        <authorList>
            <person name="Davis J.T."/>
        </authorList>
    </citation>
    <scope>NUCLEOTIDE SEQUENCE [LARGE SCALE GENOMIC DNA]</scope>
    <source>
        <strain evidence="2">cv. Da-Ae</strain>
        <tissue evidence="1">Seedling</tissue>
    </source>
</reference>
<protein>
    <submittedName>
        <fullName evidence="1">Uncharacterized protein</fullName>
    </submittedName>
</protein>
<organism evidence="1 2">
    <name type="scientific">Brassica napus</name>
    <name type="common">Rape</name>
    <dbReference type="NCBI Taxonomy" id="3708"/>
    <lineage>
        <taxon>Eukaryota</taxon>
        <taxon>Viridiplantae</taxon>
        <taxon>Streptophyta</taxon>
        <taxon>Embryophyta</taxon>
        <taxon>Tracheophyta</taxon>
        <taxon>Spermatophyta</taxon>
        <taxon>Magnoliopsida</taxon>
        <taxon>eudicotyledons</taxon>
        <taxon>Gunneridae</taxon>
        <taxon>Pentapetalae</taxon>
        <taxon>rosids</taxon>
        <taxon>malvids</taxon>
        <taxon>Brassicales</taxon>
        <taxon>Brassicaceae</taxon>
        <taxon>Brassiceae</taxon>
        <taxon>Brassica</taxon>
    </lineage>
</organism>
<gene>
    <name evidence="1" type="ORF">HID58_069383</name>
</gene>